<name>A0AB37HEB6_9STAP</name>
<evidence type="ECO:0000259" key="7">
    <source>
        <dbReference type="SMART" id="SM00849"/>
    </source>
</evidence>
<feature type="transmembrane region" description="Helical" evidence="6">
    <location>
        <begin position="6"/>
        <end position="32"/>
    </location>
</feature>
<dbReference type="Proteomes" id="UP000595942">
    <property type="component" value="Chromosome"/>
</dbReference>
<dbReference type="InterPro" id="IPR035681">
    <property type="entry name" value="ComA-like_MBL"/>
</dbReference>
<dbReference type="SUPFAM" id="SSF56281">
    <property type="entry name" value="Metallo-hydrolase/oxidoreductase"/>
    <property type="match status" value="1"/>
</dbReference>
<evidence type="ECO:0000256" key="5">
    <source>
        <dbReference type="ARBA" id="ARBA00023136"/>
    </source>
</evidence>
<comment type="subcellular location">
    <subcellularLocation>
        <location evidence="1">Cell membrane</location>
        <topology evidence="1">Multi-pass membrane protein</topology>
    </subcellularLocation>
</comment>
<dbReference type="InterPro" id="IPR004797">
    <property type="entry name" value="Competence_ComEC/Rec2"/>
</dbReference>
<feature type="domain" description="Metallo-beta-lactamase" evidence="7">
    <location>
        <begin position="486"/>
        <end position="700"/>
    </location>
</feature>
<evidence type="ECO:0000256" key="2">
    <source>
        <dbReference type="ARBA" id="ARBA00022475"/>
    </source>
</evidence>
<keyword evidence="3 6" id="KW-0812">Transmembrane</keyword>
<dbReference type="GO" id="GO:0030420">
    <property type="term" value="P:establishment of competence for transformation"/>
    <property type="evidence" value="ECO:0007669"/>
    <property type="project" value="InterPro"/>
</dbReference>
<dbReference type="EMBL" id="CP068073">
    <property type="protein sequence ID" value="QQS83546.1"/>
    <property type="molecule type" value="Genomic_DNA"/>
</dbReference>
<dbReference type="Pfam" id="PF00753">
    <property type="entry name" value="Lactamase_B"/>
    <property type="match status" value="1"/>
</dbReference>
<feature type="transmembrane region" description="Helical" evidence="6">
    <location>
        <begin position="368"/>
        <end position="389"/>
    </location>
</feature>
<dbReference type="PANTHER" id="PTHR30619">
    <property type="entry name" value="DNA INTERNALIZATION/COMPETENCE PROTEIN COMEC/REC2"/>
    <property type="match status" value="1"/>
</dbReference>
<feature type="transmembrane region" description="Helical" evidence="6">
    <location>
        <begin position="247"/>
        <end position="277"/>
    </location>
</feature>
<dbReference type="Gene3D" id="3.60.15.10">
    <property type="entry name" value="Ribonuclease Z/Hydroxyacylglutathione hydrolase-like"/>
    <property type="match status" value="1"/>
</dbReference>
<evidence type="ECO:0000256" key="1">
    <source>
        <dbReference type="ARBA" id="ARBA00004651"/>
    </source>
</evidence>
<dbReference type="AlphaFoldDB" id="A0AB37HEB6"/>
<keyword evidence="2" id="KW-1003">Cell membrane</keyword>
<dbReference type="RefSeq" id="WP_047131804.1">
    <property type="nucleotide sequence ID" value="NZ_CP015114.1"/>
</dbReference>
<evidence type="ECO:0000313" key="9">
    <source>
        <dbReference type="Proteomes" id="UP000595942"/>
    </source>
</evidence>
<dbReference type="PANTHER" id="PTHR30619:SF1">
    <property type="entry name" value="RECOMBINATION PROTEIN 2"/>
    <property type="match status" value="1"/>
</dbReference>
<feature type="transmembrane region" description="Helical" evidence="6">
    <location>
        <begin position="39"/>
        <end position="56"/>
    </location>
</feature>
<dbReference type="Pfam" id="PF03772">
    <property type="entry name" value="Competence"/>
    <property type="match status" value="1"/>
</dbReference>
<keyword evidence="4 6" id="KW-1133">Transmembrane helix</keyword>
<keyword evidence="5 6" id="KW-0472">Membrane</keyword>
<dbReference type="NCBIfam" id="TIGR00361">
    <property type="entry name" value="ComEC_Rec2"/>
    <property type="match status" value="1"/>
</dbReference>
<dbReference type="CDD" id="cd07731">
    <property type="entry name" value="ComA-like_MBL-fold"/>
    <property type="match status" value="1"/>
</dbReference>
<feature type="transmembrane region" description="Helical" evidence="6">
    <location>
        <begin position="434"/>
        <end position="454"/>
    </location>
</feature>
<evidence type="ECO:0000256" key="4">
    <source>
        <dbReference type="ARBA" id="ARBA00022989"/>
    </source>
</evidence>
<feature type="transmembrane region" description="Helical" evidence="6">
    <location>
        <begin position="395"/>
        <end position="414"/>
    </location>
</feature>
<dbReference type="GeneID" id="93726505"/>
<protein>
    <submittedName>
        <fullName evidence="8">DNA internalization-related competence protein ComEC/Rec2</fullName>
    </submittedName>
</protein>
<feature type="transmembrane region" description="Helical" evidence="6">
    <location>
        <begin position="309"/>
        <end position="328"/>
    </location>
</feature>
<feature type="transmembrane region" description="Helical" evidence="6">
    <location>
        <begin position="334"/>
        <end position="356"/>
    </location>
</feature>
<evidence type="ECO:0000313" key="8">
    <source>
        <dbReference type="EMBL" id="QQS83546.1"/>
    </source>
</evidence>
<dbReference type="InterPro" id="IPR004477">
    <property type="entry name" value="ComEC_N"/>
</dbReference>
<reference evidence="8 9" key="1">
    <citation type="submission" date="2021-01" db="EMBL/GenBank/DDBJ databases">
        <title>FDA dAtabase for Regulatory Grade micrObial Sequences (FDA-ARGOS): Supporting development and validation of Infectious Disease Dx tests.</title>
        <authorList>
            <person name="Sproer C."/>
            <person name="Gronow S."/>
            <person name="Severitt S."/>
            <person name="Schroder I."/>
            <person name="Tallon L."/>
            <person name="Sadzewicz L."/>
            <person name="Zhao X."/>
            <person name="Boylan J."/>
            <person name="Ott S."/>
            <person name="Bowen H."/>
            <person name="Vavikolanu K."/>
            <person name="Mehta A."/>
            <person name="Aluvathingal J."/>
            <person name="Nadendla S."/>
            <person name="Lowell S."/>
            <person name="Myers T."/>
            <person name="Yan Y."/>
            <person name="Sichtig H."/>
        </authorList>
    </citation>
    <scope>NUCLEOTIDE SEQUENCE [LARGE SCALE GENOMIC DNA]</scope>
    <source>
        <strain evidence="8 9">FDAARGOS_1148</strain>
    </source>
</reference>
<feature type="transmembrane region" description="Helical" evidence="6">
    <location>
        <begin position="213"/>
        <end position="235"/>
    </location>
</feature>
<accession>A0AB37HEB6</accession>
<dbReference type="InterPro" id="IPR036866">
    <property type="entry name" value="RibonucZ/Hydroxyglut_hydro"/>
</dbReference>
<dbReference type="SMART" id="SM00849">
    <property type="entry name" value="Lactamase_B"/>
    <property type="match status" value="1"/>
</dbReference>
<gene>
    <name evidence="8" type="ORF">I6J05_04295</name>
</gene>
<dbReference type="InterPro" id="IPR052159">
    <property type="entry name" value="Competence_DNA_uptake"/>
</dbReference>
<dbReference type="GO" id="GO:0005886">
    <property type="term" value="C:plasma membrane"/>
    <property type="evidence" value="ECO:0007669"/>
    <property type="project" value="UniProtKB-SubCell"/>
</dbReference>
<proteinExistence type="predicted"/>
<dbReference type="KEGG" id="scv:A4G25_01420"/>
<dbReference type="InterPro" id="IPR001279">
    <property type="entry name" value="Metallo-B-lactamas"/>
</dbReference>
<evidence type="ECO:0000256" key="6">
    <source>
        <dbReference type="SAM" id="Phobius"/>
    </source>
</evidence>
<sequence>MIYIALAFLNGILLIYNKPLAIMLAGFLILIIIRRKVHLLLTIFILCQPTISNYWFSIYENNENDKINWFKNNKKISDIYTFKEIHVKNHKFILGKVLVNGEFITFTYFPKQISELKSFENFPDYSKCYVTGKINNDMSVGNKPTATFNKFDISKCKTEKASSISEYIALHKHYSLKRLRDYTPYWQNTFAMITGDVSYISSESLDIEKELGIYHLLAVSSSHVVVIAAIFYYCLNRINVPRFITQFLIIFTLFLFAYYTNFAPSALRAILCMTFAIILPKKLYTSLIDILAIVFIILCFSSPKIIFDIGFQFSFLITLFILISAPILKSFNNIQSALAITFISQVSSFVISAYYFNQIQWIGFISNMLFIPYYSLILFPLAIFTYIYIQLFTTNTLLVSLINFFYSLHDQYLIKIFKYFDQFRWFIGELNHFYVTYIVIWIILIITLFTNNFIKSSVITFIIGSILITKLTTQPQTRFTALNVGQGDSFLFETKTKHRVLIDTGGKATKEGDIFEFGKNKEVNSNSISKYHIMPTFKKRGINKLDYIIITHPHADHIGELEYLINHIKIKNIIVNFPSYPNKSLYSLKDACDKNHIKLLNFEDINQITIDENKIQFLDTIYNESKDLNDHSIMAIIKTPKYNILTTGDATVKNESKLLLNYLIPRIDILKVGHHGSKTSSSDKFINKIHPRISVISSGKNNTYKLPNKEVINRLNQVGSKIYNTQHDGQITFTLDNEIQVLTEH</sequence>
<keyword evidence="9" id="KW-1185">Reference proteome</keyword>
<organism evidence="8 9">
    <name type="scientific">Staphylococcus condimenti</name>
    <dbReference type="NCBI Taxonomy" id="70255"/>
    <lineage>
        <taxon>Bacteria</taxon>
        <taxon>Bacillati</taxon>
        <taxon>Bacillota</taxon>
        <taxon>Bacilli</taxon>
        <taxon>Bacillales</taxon>
        <taxon>Staphylococcaceae</taxon>
        <taxon>Staphylococcus</taxon>
    </lineage>
</organism>
<dbReference type="NCBIfam" id="TIGR00360">
    <property type="entry name" value="ComEC_N-term"/>
    <property type="match status" value="1"/>
</dbReference>
<evidence type="ECO:0000256" key="3">
    <source>
        <dbReference type="ARBA" id="ARBA00022692"/>
    </source>
</evidence>
<feature type="transmembrane region" description="Helical" evidence="6">
    <location>
        <begin position="283"/>
        <end position="302"/>
    </location>
</feature>